<name>A0A1E3FLJ6_9BURK</name>
<dbReference type="AlphaFoldDB" id="A0A1E3FLJ6"/>
<evidence type="ECO:0000313" key="2">
    <source>
        <dbReference type="EMBL" id="MBK1929533.1"/>
    </source>
</evidence>
<accession>A0A1E3FLJ6</accession>
<keyword evidence="6" id="KW-1185">Reference proteome</keyword>
<dbReference type="Proteomes" id="UP000611459">
    <property type="component" value="Unassembled WGS sequence"/>
</dbReference>
<dbReference type="EMBL" id="JAENIB010000002">
    <property type="protein sequence ID" value="MBK1929533.1"/>
    <property type="molecule type" value="Genomic_DNA"/>
</dbReference>
<dbReference type="EMBL" id="JAGEMX010000002">
    <property type="protein sequence ID" value="MBO1829038.1"/>
    <property type="molecule type" value="Genomic_DNA"/>
</dbReference>
<sequence length="314" mass="34427">MSSSAAFIESDIGRELVTGMVMQMRAIRQVGWRKHLDLPSNDLMHEPKNLNRNFAMLRLWCVGATWAMGDQWVGVSGTGDYFPPKGVDAYVLKSREGDHAVNMKAVYGTPDDCFEPARYHPTCGSPECSEVPLLNALSHAIQRCNIASGTPAHLILLTERLPCLSCGRLFRQFGQDHPGLSLHLFYMFDHTDRAEERLSTDLDYLSECTFVVEYIDPDDSGHTGPGGPGFAPPGYASRAKGGIFVTQIAPFSGDYVVTTPNNATKVPSRAPGSSSAHFAARIPNQAWVPIDIRKACPPVPKDSPQRPLEDEDPV</sequence>
<evidence type="ECO:0000313" key="6">
    <source>
        <dbReference type="Proteomes" id="UP000664048"/>
    </source>
</evidence>
<dbReference type="RefSeq" id="WP_039354072.1">
    <property type="nucleotide sequence ID" value="NZ_AP018357.1"/>
</dbReference>
<organism evidence="2 5">
    <name type="scientific">Burkholderia contaminans</name>
    <dbReference type="NCBI Taxonomy" id="488447"/>
    <lineage>
        <taxon>Bacteria</taxon>
        <taxon>Pseudomonadati</taxon>
        <taxon>Pseudomonadota</taxon>
        <taxon>Betaproteobacteria</taxon>
        <taxon>Burkholderiales</taxon>
        <taxon>Burkholderiaceae</taxon>
        <taxon>Burkholderia</taxon>
        <taxon>Burkholderia cepacia complex</taxon>
    </lineage>
</organism>
<reference evidence="4 7" key="3">
    <citation type="submission" date="2021-12" db="EMBL/GenBank/DDBJ databases">
        <title>Genomic and phenotypic characterization of three Burkholderia contaminans isolates recovered from different sources.</title>
        <authorList>
            <person name="Lopez De Volder A."/>
            <person name="Fan Y."/>
            <person name="Nunvar J."/>
            <person name="Herrera T."/>
            <person name="Timp W."/>
            <person name="Degrossi J."/>
        </authorList>
    </citation>
    <scope>NUCLEOTIDE SEQUENCE [LARGE SCALE GENOMIC DNA]</scope>
    <source>
        <strain evidence="4 7">LMG 23361</strain>
    </source>
</reference>
<dbReference type="Proteomes" id="UP001220209">
    <property type="component" value="Chromosome 2"/>
</dbReference>
<evidence type="ECO:0000256" key="1">
    <source>
        <dbReference type="SAM" id="MobiDB-lite"/>
    </source>
</evidence>
<reference evidence="2" key="1">
    <citation type="submission" date="2021-01" db="EMBL/GenBank/DDBJ databases">
        <title>Outbreak of Burkholderia contaminns endophthalmitis traced to a clinical ventilation system.</title>
        <authorList>
            <person name="Lipuma J."/>
            <person name="Spilker T."/>
            <person name="Kratholm J."/>
        </authorList>
    </citation>
    <scope>NUCLEOTIDE SEQUENCE</scope>
    <source>
        <strain evidence="2">HI4954</strain>
    </source>
</reference>
<evidence type="ECO:0000313" key="7">
    <source>
        <dbReference type="Proteomes" id="UP001220209"/>
    </source>
</evidence>
<feature type="region of interest" description="Disordered" evidence="1">
    <location>
        <begin position="294"/>
        <end position="314"/>
    </location>
</feature>
<proteinExistence type="predicted"/>
<dbReference type="Proteomes" id="UP000664048">
    <property type="component" value="Unassembled WGS sequence"/>
</dbReference>
<reference evidence="3 6" key="2">
    <citation type="submission" date="2021-03" db="EMBL/GenBank/DDBJ databases">
        <title>Clinical course, treatment and visual outcome of an outbreak of Burkholderia contaminans endophthalmitis following cataract surgery.</title>
        <authorList>
            <person name="Lind C."/>
            <person name="Olsen K."/>
            <person name="Angelsen N.K."/>
            <person name="Krefting E.A."/>
            <person name="Fossen K."/>
            <person name="Gravningen K."/>
            <person name="Depoorter E."/>
            <person name="Vandamme P."/>
            <person name="Bertelsen G."/>
        </authorList>
    </citation>
    <scope>NUCLEOTIDE SEQUENCE [LARGE SCALE GENOMIC DNA]</scope>
    <source>
        <strain evidence="3 6">51242556</strain>
    </source>
</reference>
<gene>
    <name evidence="3" type="ORF">J4M89_06565</name>
    <name evidence="2" type="ORF">JIN94_06555</name>
    <name evidence="4" type="ORF">LXE91_27135</name>
</gene>
<evidence type="ECO:0000313" key="4">
    <source>
        <dbReference type="EMBL" id="WFN19632.1"/>
    </source>
</evidence>
<evidence type="ECO:0000313" key="5">
    <source>
        <dbReference type="Proteomes" id="UP000611459"/>
    </source>
</evidence>
<evidence type="ECO:0000313" key="3">
    <source>
        <dbReference type="EMBL" id="MBO1829038.1"/>
    </source>
</evidence>
<protein>
    <submittedName>
        <fullName evidence="2">Uncharacterized protein</fullName>
    </submittedName>
</protein>
<dbReference type="GeneID" id="93189091"/>
<dbReference type="EMBL" id="CP090641">
    <property type="protein sequence ID" value="WFN19632.1"/>
    <property type="molecule type" value="Genomic_DNA"/>
</dbReference>